<evidence type="ECO:0000259" key="1">
    <source>
        <dbReference type="Pfam" id="PF14392"/>
    </source>
</evidence>
<dbReference type="Pfam" id="PF14392">
    <property type="entry name" value="zf-CCHC_4"/>
    <property type="match status" value="1"/>
</dbReference>
<dbReference type="RefSeq" id="XP_022156711.1">
    <property type="nucleotide sequence ID" value="XM_022301019.1"/>
</dbReference>
<dbReference type="InterPro" id="IPR040256">
    <property type="entry name" value="At4g02000-like"/>
</dbReference>
<dbReference type="Proteomes" id="UP000504603">
    <property type="component" value="Unplaced"/>
</dbReference>
<dbReference type="OrthoDB" id="1750606at2759"/>
<reference evidence="3" key="1">
    <citation type="submission" date="2025-08" db="UniProtKB">
        <authorList>
            <consortium name="RefSeq"/>
        </authorList>
    </citation>
    <scope>IDENTIFICATION</scope>
    <source>
        <strain evidence="3">OHB3-1</strain>
    </source>
</reference>
<dbReference type="PANTHER" id="PTHR31286">
    <property type="entry name" value="GLYCINE-RICH CELL WALL STRUCTURAL PROTEIN 1.8-LIKE"/>
    <property type="match status" value="1"/>
</dbReference>
<feature type="domain" description="Zinc knuckle CX2CX4HX4C" evidence="1">
    <location>
        <begin position="176"/>
        <end position="219"/>
    </location>
</feature>
<dbReference type="KEGG" id="mcha:111023555"/>
<dbReference type="GeneID" id="111023555"/>
<evidence type="ECO:0000313" key="2">
    <source>
        <dbReference type="Proteomes" id="UP000504603"/>
    </source>
</evidence>
<proteinExistence type="predicted"/>
<evidence type="ECO:0000313" key="3">
    <source>
        <dbReference type="RefSeq" id="XP_022156711.1"/>
    </source>
</evidence>
<organism evidence="2 3">
    <name type="scientific">Momordica charantia</name>
    <name type="common">Bitter gourd</name>
    <name type="synonym">Balsam pear</name>
    <dbReference type="NCBI Taxonomy" id="3673"/>
    <lineage>
        <taxon>Eukaryota</taxon>
        <taxon>Viridiplantae</taxon>
        <taxon>Streptophyta</taxon>
        <taxon>Embryophyta</taxon>
        <taxon>Tracheophyta</taxon>
        <taxon>Spermatophyta</taxon>
        <taxon>Magnoliopsida</taxon>
        <taxon>eudicotyledons</taxon>
        <taxon>Gunneridae</taxon>
        <taxon>Pentapetalae</taxon>
        <taxon>rosids</taxon>
        <taxon>fabids</taxon>
        <taxon>Cucurbitales</taxon>
        <taxon>Cucurbitaceae</taxon>
        <taxon>Momordiceae</taxon>
        <taxon>Momordica</taxon>
    </lineage>
</organism>
<sequence length="222" mass="25594">MDDITKLWENFTLIKEEEDTIVIDNQKPILTVDNIQLCAVGKLHPSKRITVEAFASVMKQVWKIHNSTRIETAGLNIYVIAFKTMAEKIRVFSLGPWTFDKSLLILVPTTAANKPLDIDISLCAFWVQIHYITFECMTKDMAKFLGARLGEVEEVDGMSSYDWVRPFLWVRVKINVLKPLRRGLKVKTSDGKDIWCPLRYERLPDFCYGCGCVGHSIREYEK</sequence>
<protein>
    <submittedName>
        <fullName evidence="3">Uncharacterized protein LOC111023555</fullName>
    </submittedName>
</protein>
<dbReference type="InterPro" id="IPR025836">
    <property type="entry name" value="Zn_knuckle_CX2CX4HX4C"/>
</dbReference>
<keyword evidence="2" id="KW-1185">Reference proteome</keyword>
<accession>A0A6J1DVS4</accession>
<gene>
    <name evidence="3" type="primary">LOC111023555</name>
</gene>
<dbReference type="AlphaFoldDB" id="A0A6J1DVS4"/>
<name>A0A6J1DVS4_MOMCH</name>
<dbReference type="PANTHER" id="PTHR31286:SF167">
    <property type="entry name" value="OS09G0268800 PROTEIN"/>
    <property type="match status" value="1"/>
</dbReference>